<protein>
    <recommendedName>
        <fullName evidence="10">ATP-dependent DNA helicase</fullName>
        <ecNumber evidence="10">5.6.2.4</ecNumber>
    </recommendedName>
</protein>
<keyword evidence="6" id="KW-0238">DNA-binding</keyword>
<comment type="catalytic activity">
    <reaction evidence="9 10">
        <text>ATP + H2O = ADP + phosphate + H(+)</text>
        <dbReference type="Rhea" id="RHEA:13065"/>
        <dbReference type="ChEBI" id="CHEBI:15377"/>
        <dbReference type="ChEBI" id="CHEBI:15378"/>
        <dbReference type="ChEBI" id="CHEBI:30616"/>
        <dbReference type="ChEBI" id="CHEBI:43474"/>
        <dbReference type="ChEBI" id="CHEBI:456216"/>
    </reaction>
</comment>
<evidence type="ECO:0000256" key="4">
    <source>
        <dbReference type="ARBA" id="ARBA00022806"/>
    </source>
</evidence>
<dbReference type="InterPro" id="IPR032284">
    <property type="entry name" value="RecQ_Zn-bd"/>
</dbReference>
<evidence type="ECO:0000313" key="16">
    <source>
        <dbReference type="Proteomes" id="UP000326759"/>
    </source>
</evidence>
<feature type="compositionally biased region" description="Low complexity" evidence="11">
    <location>
        <begin position="747"/>
        <end position="762"/>
    </location>
</feature>
<dbReference type="Proteomes" id="UP000326759">
    <property type="component" value="Unassembled WGS sequence"/>
</dbReference>
<dbReference type="GO" id="GO:0005524">
    <property type="term" value="F:ATP binding"/>
    <property type="evidence" value="ECO:0007669"/>
    <property type="project" value="UniProtKB-KW"/>
</dbReference>
<evidence type="ECO:0000256" key="1">
    <source>
        <dbReference type="ARBA" id="ARBA00005446"/>
    </source>
</evidence>
<keyword evidence="10" id="KW-0539">Nucleus</keyword>
<evidence type="ECO:0000256" key="11">
    <source>
        <dbReference type="SAM" id="MobiDB-lite"/>
    </source>
</evidence>
<evidence type="ECO:0000256" key="9">
    <source>
        <dbReference type="ARBA" id="ARBA00049360"/>
    </source>
</evidence>
<dbReference type="GO" id="GO:0005654">
    <property type="term" value="C:nucleoplasm"/>
    <property type="evidence" value="ECO:0007669"/>
    <property type="project" value="TreeGrafter"/>
</dbReference>
<evidence type="ECO:0000256" key="2">
    <source>
        <dbReference type="ARBA" id="ARBA00022741"/>
    </source>
</evidence>
<dbReference type="Gene3D" id="3.40.50.300">
    <property type="entry name" value="P-loop containing nucleotide triphosphate hydrolases"/>
    <property type="match status" value="2"/>
</dbReference>
<gene>
    <name evidence="15" type="ORF">Anas_10494</name>
</gene>
<dbReference type="GO" id="GO:0005737">
    <property type="term" value="C:cytoplasm"/>
    <property type="evidence" value="ECO:0007669"/>
    <property type="project" value="TreeGrafter"/>
</dbReference>
<dbReference type="AlphaFoldDB" id="A0A5N5TA58"/>
<dbReference type="GO" id="GO:0000723">
    <property type="term" value="P:telomere maintenance"/>
    <property type="evidence" value="ECO:0007669"/>
    <property type="project" value="TreeGrafter"/>
</dbReference>
<dbReference type="Pfam" id="PF16124">
    <property type="entry name" value="RecQ_Zn_bind"/>
    <property type="match status" value="1"/>
</dbReference>
<evidence type="ECO:0000256" key="7">
    <source>
        <dbReference type="ARBA" id="ARBA00023235"/>
    </source>
</evidence>
<dbReference type="CDD" id="cd18794">
    <property type="entry name" value="SF2_C_RecQ"/>
    <property type="match status" value="1"/>
</dbReference>
<accession>A0A5N5TA58</accession>
<comment type="subcellular location">
    <subcellularLocation>
        <location evidence="10">Nucleus</location>
    </subcellularLocation>
</comment>
<dbReference type="InterPro" id="IPR004589">
    <property type="entry name" value="DNA_helicase_ATP-dep_RecQ"/>
</dbReference>
<dbReference type="Gene3D" id="1.10.150.80">
    <property type="entry name" value="HRDC domain"/>
    <property type="match status" value="1"/>
</dbReference>
<dbReference type="InterPro" id="IPR036388">
    <property type="entry name" value="WH-like_DNA-bd_sf"/>
</dbReference>
<comment type="catalytic activity">
    <reaction evidence="8 10">
        <text>Couples ATP hydrolysis with the unwinding of duplex DNA by translocating in the 3'-5' direction.</text>
        <dbReference type="EC" id="5.6.2.4"/>
    </reaction>
</comment>
<keyword evidence="7" id="KW-0413">Isomerase</keyword>
<dbReference type="Pfam" id="PF00270">
    <property type="entry name" value="DEAD"/>
    <property type="match status" value="1"/>
</dbReference>
<keyword evidence="5 10" id="KW-0067">ATP-binding</keyword>
<evidence type="ECO:0000256" key="8">
    <source>
        <dbReference type="ARBA" id="ARBA00034617"/>
    </source>
</evidence>
<evidence type="ECO:0000259" key="14">
    <source>
        <dbReference type="PROSITE" id="PS51194"/>
    </source>
</evidence>
<dbReference type="SMART" id="SM00487">
    <property type="entry name" value="DEXDc"/>
    <property type="match status" value="1"/>
</dbReference>
<organism evidence="15 16">
    <name type="scientific">Armadillidium nasatum</name>
    <dbReference type="NCBI Taxonomy" id="96803"/>
    <lineage>
        <taxon>Eukaryota</taxon>
        <taxon>Metazoa</taxon>
        <taxon>Ecdysozoa</taxon>
        <taxon>Arthropoda</taxon>
        <taxon>Crustacea</taxon>
        <taxon>Multicrustacea</taxon>
        <taxon>Malacostraca</taxon>
        <taxon>Eumalacostraca</taxon>
        <taxon>Peracarida</taxon>
        <taxon>Isopoda</taxon>
        <taxon>Oniscidea</taxon>
        <taxon>Crinocheta</taxon>
        <taxon>Armadillidiidae</taxon>
        <taxon>Armadillidium</taxon>
    </lineage>
</organism>
<dbReference type="FunFam" id="3.40.50.300:FF:000941">
    <property type="entry name" value="Werner syndrome RecQ like helicase"/>
    <property type="match status" value="1"/>
</dbReference>
<dbReference type="SMART" id="SM00341">
    <property type="entry name" value="HRDC"/>
    <property type="match status" value="1"/>
</dbReference>
<dbReference type="NCBIfam" id="TIGR00614">
    <property type="entry name" value="recQ_fam"/>
    <property type="match status" value="1"/>
</dbReference>
<dbReference type="PANTHER" id="PTHR13710:SF120">
    <property type="entry name" value="BIFUNCTIONAL 3'-5' EXONUCLEASE_ATP-DEPENDENT HELICASE WRN"/>
    <property type="match status" value="1"/>
</dbReference>
<dbReference type="InterPro" id="IPR011545">
    <property type="entry name" value="DEAD/DEAH_box_helicase_dom"/>
</dbReference>
<evidence type="ECO:0000256" key="10">
    <source>
        <dbReference type="RuleBase" id="RU364117"/>
    </source>
</evidence>
<proteinExistence type="inferred from homology"/>
<dbReference type="InterPro" id="IPR001650">
    <property type="entry name" value="Helicase_C-like"/>
</dbReference>
<feature type="domain" description="Helicase C-terminal" evidence="14">
    <location>
        <begin position="300"/>
        <end position="449"/>
    </location>
</feature>
<dbReference type="GO" id="GO:0009378">
    <property type="term" value="F:four-way junction helicase activity"/>
    <property type="evidence" value="ECO:0007669"/>
    <property type="project" value="TreeGrafter"/>
</dbReference>
<dbReference type="SUPFAM" id="SSF47819">
    <property type="entry name" value="HRDC-like"/>
    <property type="match status" value="1"/>
</dbReference>
<dbReference type="Gene3D" id="1.10.10.10">
    <property type="entry name" value="Winged helix-like DNA-binding domain superfamily/Winged helix DNA-binding domain"/>
    <property type="match status" value="1"/>
</dbReference>
<keyword evidence="16" id="KW-1185">Reference proteome</keyword>
<evidence type="ECO:0000313" key="15">
    <source>
        <dbReference type="EMBL" id="KAB7503137.1"/>
    </source>
</evidence>
<dbReference type="InterPro" id="IPR044876">
    <property type="entry name" value="HRDC_dom_sf"/>
</dbReference>
<dbReference type="Pfam" id="PF00271">
    <property type="entry name" value="Helicase_C"/>
    <property type="match status" value="1"/>
</dbReference>
<dbReference type="InterPro" id="IPR002121">
    <property type="entry name" value="HRDC_dom"/>
</dbReference>
<feature type="region of interest" description="Disordered" evidence="11">
    <location>
        <begin position="644"/>
        <end position="663"/>
    </location>
</feature>
<dbReference type="GO" id="GO:0003677">
    <property type="term" value="F:DNA binding"/>
    <property type="evidence" value="ECO:0007669"/>
    <property type="project" value="UniProtKB-KW"/>
</dbReference>
<dbReference type="InterPro" id="IPR014001">
    <property type="entry name" value="Helicase_ATP-bd"/>
</dbReference>
<evidence type="ECO:0000259" key="13">
    <source>
        <dbReference type="PROSITE" id="PS51192"/>
    </source>
</evidence>
<comment type="similarity">
    <text evidence="1 10">Belongs to the helicase family. RecQ subfamily.</text>
</comment>
<feature type="domain" description="Helicase ATP-binding" evidence="13">
    <location>
        <begin position="112"/>
        <end position="275"/>
    </location>
</feature>
<keyword evidence="2 10" id="KW-0547">Nucleotide-binding</keyword>
<comment type="caution">
    <text evidence="15">The sequence shown here is derived from an EMBL/GenBank/DDBJ whole genome shotgun (WGS) entry which is preliminary data.</text>
</comment>
<dbReference type="OrthoDB" id="10261556at2759"/>
<evidence type="ECO:0000256" key="3">
    <source>
        <dbReference type="ARBA" id="ARBA00022801"/>
    </source>
</evidence>
<keyword evidence="4 10" id="KW-0347">Helicase</keyword>
<dbReference type="EC" id="5.6.2.4" evidence="10"/>
<evidence type="ECO:0000256" key="6">
    <source>
        <dbReference type="ARBA" id="ARBA00023125"/>
    </source>
</evidence>
<sequence>MNDINEETDIKDALAAFEQDENFDDDFDSVSLEGNNDYCFQEQDNEGKSAYEDEEDLDELLASIDIDSLSNSQPVKKISQDAVGNSPTKDHLDVLQENFGHSSFRPMQWKIIQAALQGQDNSVVMATGYGKSLCYQFPAVYTGGVSVVVSPLISLMEDQVLGLKASNIESCFLGSAQSKKVRNIFGYFRVIYCTPEFVTNNQILEALHNAVGITLFAIDEAHCVSQWGHDFRSSYRFLGKLRTSFPNVPLMALTATATPQVLNDMAMSLKLRNPVVTVTSFNRPNLFLEVKLKGNSIERDLASSLKSEEDIDGSTIIYCPTKKATEEVARVLRSSGVYCALYHAGLTPKQRRESHELFVRDRISVIVATIAFGMGINKPDVRKVIHYGAPRDMESYYQEIGRAGRDGLPATCTVYYSNKDFSVHKYFIGQILNENFRSHRLEMQTKMELYLNLSTCRRANLLSHFTSNPDIDTSNLEKCCDNCKLKHTNSKSIFKSRVDSALDREGRYNFTDDSKILINALKDIGSTSLGTLLLYIRGSNAQKVKERWKSYSSFGKGKSKSEGKMLIFGKLLEERSISTGRGGRGWGRGRGSGGFTSYSYTVVYPTKEGFEVLNFNSTSSKPVQSDSTLRAKFDQLKTLIDNEKEKKRDEKESQKEEIKRDPEKEKLQAELYKSLLDLRTKLGDESGFMPYMVASNRTLLFMATEMPQSLERLKRVEGMTEAKIKKFGSQFVGHIVNFCKGSKLSESYSDQSFPSDPQPSTSKEPQYSKPTEVVNDTGWLSRPKVATKMSNETCNY</sequence>
<dbReference type="GO" id="GO:0043138">
    <property type="term" value="F:3'-5' DNA helicase activity"/>
    <property type="evidence" value="ECO:0007669"/>
    <property type="project" value="UniProtKB-EC"/>
</dbReference>
<dbReference type="Pfam" id="PF00570">
    <property type="entry name" value="HRDC"/>
    <property type="match status" value="1"/>
</dbReference>
<dbReference type="PROSITE" id="PS51192">
    <property type="entry name" value="HELICASE_ATP_BIND_1"/>
    <property type="match status" value="1"/>
</dbReference>
<dbReference type="SUPFAM" id="SSF52540">
    <property type="entry name" value="P-loop containing nucleoside triphosphate hydrolases"/>
    <property type="match status" value="1"/>
</dbReference>
<dbReference type="SMART" id="SM00490">
    <property type="entry name" value="HELICc"/>
    <property type="match status" value="1"/>
</dbReference>
<dbReference type="EMBL" id="SEYY01005790">
    <property type="protein sequence ID" value="KAB7503137.1"/>
    <property type="molecule type" value="Genomic_DNA"/>
</dbReference>
<dbReference type="InterPro" id="IPR027417">
    <property type="entry name" value="P-loop_NTPase"/>
</dbReference>
<dbReference type="PROSITE" id="PS51194">
    <property type="entry name" value="HELICASE_CTER"/>
    <property type="match status" value="1"/>
</dbReference>
<evidence type="ECO:0000256" key="5">
    <source>
        <dbReference type="ARBA" id="ARBA00022840"/>
    </source>
</evidence>
<dbReference type="GO" id="GO:0000724">
    <property type="term" value="P:double-strand break repair via homologous recombination"/>
    <property type="evidence" value="ECO:0007669"/>
    <property type="project" value="TreeGrafter"/>
</dbReference>
<dbReference type="PROSITE" id="PS50967">
    <property type="entry name" value="HRDC"/>
    <property type="match status" value="1"/>
</dbReference>
<dbReference type="PANTHER" id="PTHR13710">
    <property type="entry name" value="DNA HELICASE RECQ FAMILY MEMBER"/>
    <property type="match status" value="1"/>
</dbReference>
<dbReference type="InterPro" id="IPR010997">
    <property type="entry name" value="HRDC-like_sf"/>
</dbReference>
<name>A0A5N5TA58_9CRUS</name>
<dbReference type="GO" id="GO:0005694">
    <property type="term" value="C:chromosome"/>
    <property type="evidence" value="ECO:0007669"/>
    <property type="project" value="TreeGrafter"/>
</dbReference>
<reference evidence="15 16" key="1">
    <citation type="journal article" date="2019" name="PLoS Biol.">
        <title>Sex chromosomes control vertical transmission of feminizing Wolbachia symbionts in an isopod.</title>
        <authorList>
            <person name="Becking T."/>
            <person name="Chebbi M.A."/>
            <person name="Giraud I."/>
            <person name="Moumen B."/>
            <person name="Laverre T."/>
            <person name="Caubet Y."/>
            <person name="Peccoud J."/>
            <person name="Gilbert C."/>
            <person name="Cordaux R."/>
        </authorList>
    </citation>
    <scope>NUCLEOTIDE SEQUENCE [LARGE SCALE GENOMIC DNA]</scope>
    <source>
        <strain evidence="15">ANa2</strain>
        <tissue evidence="15">Whole body excluding digestive tract and cuticle</tissue>
    </source>
</reference>
<feature type="region of interest" description="Disordered" evidence="11">
    <location>
        <begin position="747"/>
        <end position="781"/>
    </location>
</feature>
<keyword evidence="3 10" id="KW-0378">Hydrolase</keyword>
<dbReference type="GO" id="GO:0016887">
    <property type="term" value="F:ATP hydrolysis activity"/>
    <property type="evidence" value="ECO:0007669"/>
    <property type="project" value="RHEA"/>
</dbReference>
<evidence type="ECO:0000259" key="12">
    <source>
        <dbReference type="PROSITE" id="PS50967"/>
    </source>
</evidence>
<feature type="domain" description="HRDC" evidence="12">
    <location>
        <begin position="665"/>
        <end position="745"/>
    </location>
</feature>